<dbReference type="InterPro" id="IPR014016">
    <property type="entry name" value="UvrD-like_ATP-bd"/>
</dbReference>
<sequence length="602" mass="66981">MNDILSELNPQQREVALHVGHCLSIACPGSGKTKMLATKAATLLNEGEKVCAVTFTRDAAFELRERIMKLADPRTKANLLVGTFHSVCMLMASPQKHKGEFGRAILEKMQSPFSTPWNLVKEGVRVGYVIRAIRESCAKIQLRDATPLIELAKEAGQIPETLDPELQEMVRIYIKLMEEAHVIDFQDIILKTNLALRDKSMTTLPVDHLLVDEYQDTDKAQYEWSAHHGRAGVALTVVGDDDQSIYAFRRALGYSGMERFTKEFGALQVQLGTNYRCRSEILGAAETLISRNTERIQKRLFAHKGEGGVVTWERFKDASTEYAAVAEEAAGALAEGASFAVIARTNDELTLLQAAMHTRGVPHRKTDGRSIFDCPEVQVYAALLRSLIKPVSNDLDQVLAWAGMDNDDAGKIRRLFGSSIIIGSKDDFQNAGISERGIEIWRTFAKRHAQWSSQKQQGHMATVNYGVYEWLAETLQKPHNPAVLDAAHQMYEVDDCSLEDHLAKMRARELSQSVADKKDAEAEQTGPVAMLMTAHGSKGLEFDRVWIVGLQAGSFPSEKSSLEEERRLMFVAMTRAREALFISGTRDKKPSMFVIEAGLEPG</sequence>
<comment type="caution">
    <text evidence="15">The sequence shown here is derived from an EMBL/GenBank/DDBJ whole genome shotgun (WGS) entry which is preliminary data.</text>
</comment>
<keyword evidence="4 12" id="KW-0347">Helicase</keyword>
<dbReference type="InterPro" id="IPR013986">
    <property type="entry name" value="DExx_box_DNA_helicase_dom_sf"/>
</dbReference>
<feature type="domain" description="UvrD-like helicase ATP-binding" evidence="13">
    <location>
        <begin position="5"/>
        <end position="278"/>
    </location>
</feature>
<dbReference type="InterPro" id="IPR027417">
    <property type="entry name" value="P-loop_NTPase"/>
</dbReference>
<dbReference type="Proteomes" id="UP001596086">
    <property type="component" value="Unassembled WGS sequence"/>
</dbReference>
<dbReference type="CDD" id="cd17932">
    <property type="entry name" value="DEXQc_UvrD"/>
    <property type="match status" value="1"/>
</dbReference>
<dbReference type="PROSITE" id="PS51198">
    <property type="entry name" value="UVRD_HELICASE_ATP_BIND"/>
    <property type="match status" value="1"/>
</dbReference>
<name>A0ABW0S2R5_9BURK</name>
<gene>
    <name evidence="15" type="ORF">ACFPO9_17025</name>
</gene>
<dbReference type="Pfam" id="PF00580">
    <property type="entry name" value="UvrD-helicase"/>
    <property type="match status" value="1"/>
</dbReference>
<comment type="similarity">
    <text evidence="1">Belongs to the helicase family. UvrD subfamily.</text>
</comment>
<dbReference type="EC" id="5.6.2.4" evidence="9"/>
<dbReference type="Gene3D" id="3.40.50.300">
    <property type="entry name" value="P-loop containing nucleotide triphosphate hydrolases"/>
    <property type="match status" value="2"/>
</dbReference>
<keyword evidence="2 12" id="KW-0547">Nucleotide-binding</keyword>
<evidence type="ECO:0000256" key="6">
    <source>
        <dbReference type="ARBA" id="ARBA00023125"/>
    </source>
</evidence>
<feature type="binding site" evidence="12">
    <location>
        <begin position="26"/>
        <end position="33"/>
    </location>
    <ligand>
        <name>ATP</name>
        <dbReference type="ChEBI" id="CHEBI:30616"/>
    </ligand>
</feature>
<dbReference type="Pfam" id="PF13361">
    <property type="entry name" value="UvrD_C"/>
    <property type="match status" value="2"/>
</dbReference>
<evidence type="ECO:0000256" key="5">
    <source>
        <dbReference type="ARBA" id="ARBA00022840"/>
    </source>
</evidence>
<evidence type="ECO:0000256" key="11">
    <source>
        <dbReference type="ARBA" id="ARBA00048988"/>
    </source>
</evidence>
<dbReference type="InterPro" id="IPR014017">
    <property type="entry name" value="DNA_helicase_UvrD-like_C"/>
</dbReference>
<dbReference type="GO" id="GO:0016787">
    <property type="term" value="F:hydrolase activity"/>
    <property type="evidence" value="ECO:0007669"/>
    <property type="project" value="UniProtKB-KW"/>
</dbReference>
<dbReference type="EMBL" id="JBHSMZ010000014">
    <property type="protein sequence ID" value="MFC5550220.1"/>
    <property type="molecule type" value="Genomic_DNA"/>
</dbReference>
<evidence type="ECO:0000256" key="12">
    <source>
        <dbReference type="PROSITE-ProRule" id="PRU00560"/>
    </source>
</evidence>
<keyword evidence="3 12" id="KW-0378">Hydrolase</keyword>
<evidence type="ECO:0000256" key="4">
    <source>
        <dbReference type="ARBA" id="ARBA00022806"/>
    </source>
</evidence>
<accession>A0ABW0S2R5</accession>
<evidence type="ECO:0000256" key="3">
    <source>
        <dbReference type="ARBA" id="ARBA00022801"/>
    </source>
</evidence>
<evidence type="ECO:0000256" key="8">
    <source>
        <dbReference type="ARBA" id="ARBA00034617"/>
    </source>
</evidence>
<evidence type="ECO:0000259" key="14">
    <source>
        <dbReference type="PROSITE" id="PS51217"/>
    </source>
</evidence>
<dbReference type="PANTHER" id="PTHR11070:SF2">
    <property type="entry name" value="ATP-DEPENDENT DNA HELICASE SRS2"/>
    <property type="match status" value="1"/>
</dbReference>
<evidence type="ECO:0000256" key="1">
    <source>
        <dbReference type="ARBA" id="ARBA00009922"/>
    </source>
</evidence>
<keyword evidence="7" id="KW-0413">Isomerase</keyword>
<evidence type="ECO:0000313" key="16">
    <source>
        <dbReference type="Proteomes" id="UP001596086"/>
    </source>
</evidence>
<evidence type="ECO:0000256" key="9">
    <source>
        <dbReference type="ARBA" id="ARBA00034808"/>
    </source>
</evidence>
<dbReference type="InterPro" id="IPR000212">
    <property type="entry name" value="DNA_helicase_UvrD/REP"/>
</dbReference>
<reference evidence="16" key="1">
    <citation type="journal article" date="2019" name="Int. J. Syst. Evol. Microbiol.">
        <title>The Global Catalogue of Microorganisms (GCM) 10K type strain sequencing project: providing services to taxonomists for standard genome sequencing and annotation.</title>
        <authorList>
            <consortium name="The Broad Institute Genomics Platform"/>
            <consortium name="The Broad Institute Genome Sequencing Center for Infectious Disease"/>
            <person name="Wu L."/>
            <person name="Ma J."/>
        </authorList>
    </citation>
    <scope>NUCLEOTIDE SEQUENCE [LARGE SCALE GENOMIC DNA]</scope>
    <source>
        <strain evidence="16">CGMCC 4.5798</strain>
    </source>
</reference>
<comment type="catalytic activity">
    <reaction evidence="8">
        <text>Couples ATP hydrolysis with the unwinding of duplex DNA by translocating in the 3'-5' direction.</text>
        <dbReference type="EC" id="5.6.2.4"/>
    </reaction>
</comment>
<evidence type="ECO:0000313" key="15">
    <source>
        <dbReference type="EMBL" id="MFC5550220.1"/>
    </source>
</evidence>
<dbReference type="Gene3D" id="1.10.10.160">
    <property type="match status" value="1"/>
</dbReference>
<feature type="domain" description="UvrD-like helicase C-terminal" evidence="14">
    <location>
        <begin position="279"/>
        <end position="539"/>
    </location>
</feature>
<evidence type="ECO:0000256" key="2">
    <source>
        <dbReference type="ARBA" id="ARBA00022741"/>
    </source>
</evidence>
<dbReference type="GO" id="GO:0004386">
    <property type="term" value="F:helicase activity"/>
    <property type="evidence" value="ECO:0007669"/>
    <property type="project" value="UniProtKB-KW"/>
</dbReference>
<dbReference type="Gene3D" id="1.10.486.10">
    <property type="entry name" value="PCRA, domain 4"/>
    <property type="match status" value="1"/>
</dbReference>
<dbReference type="RefSeq" id="WP_379772480.1">
    <property type="nucleotide sequence ID" value="NZ_JBHSMZ010000014.1"/>
</dbReference>
<comment type="catalytic activity">
    <reaction evidence="11">
        <text>ATP + H2O = ADP + phosphate + H(+)</text>
        <dbReference type="Rhea" id="RHEA:13065"/>
        <dbReference type="ChEBI" id="CHEBI:15377"/>
        <dbReference type="ChEBI" id="CHEBI:15378"/>
        <dbReference type="ChEBI" id="CHEBI:30616"/>
        <dbReference type="ChEBI" id="CHEBI:43474"/>
        <dbReference type="ChEBI" id="CHEBI:456216"/>
        <dbReference type="EC" id="5.6.2.4"/>
    </reaction>
</comment>
<protein>
    <recommendedName>
        <fullName evidence="9">DNA 3'-5' helicase</fullName>
        <ecNumber evidence="9">5.6.2.4</ecNumber>
    </recommendedName>
    <alternativeName>
        <fullName evidence="10">DNA 3'-5' helicase II</fullName>
    </alternativeName>
</protein>
<proteinExistence type="inferred from homology"/>
<dbReference type="PROSITE" id="PS51217">
    <property type="entry name" value="UVRD_HELICASE_CTER"/>
    <property type="match status" value="1"/>
</dbReference>
<dbReference type="SUPFAM" id="SSF52540">
    <property type="entry name" value="P-loop containing nucleoside triphosphate hydrolases"/>
    <property type="match status" value="1"/>
</dbReference>
<evidence type="ECO:0000256" key="7">
    <source>
        <dbReference type="ARBA" id="ARBA00023235"/>
    </source>
</evidence>
<keyword evidence="5 12" id="KW-0067">ATP-binding</keyword>
<evidence type="ECO:0000256" key="10">
    <source>
        <dbReference type="ARBA" id="ARBA00034923"/>
    </source>
</evidence>
<keyword evidence="16" id="KW-1185">Reference proteome</keyword>
<organism evidence="15 16">
    <name type="scientific">Massilia aerilata</name>
    <dbReference type="NCBI Taxonomy" id="453817"/>
    <lineage>
        <taxon>Bacteria</taxon>
        <taxon>Pseudomonadati</taxon>
        <taxon>Pseudomonadota</taxon>
        <taxon>Betaproteobacteria</taxon>
        <taxon>Burkholderiales</taxon>
        <taxon>Oxalobacteraceae</taxon>
        <taxon>Telluria group</taxon>
        <taxon>Massilia</taxon>
    </lineage>
</organism>
<dbReference type="PANTHER" id="PTHR11070">
    <property type="entry name" value="UVRD / RECB / PCRA DNA HELICASE FAMILY MEMBER"/>
    <property type="match status" value="1"/>
</dbReference>
<evidence type="ECO:0000259" key="13">
    <source>
        <dbReference type="PROSITE" id="PS51198"/>
    </source>
</evidence>
<keyword evidence="6" id="KW-0238">DNA-binding</keyword>